<evidence type="ECO:0000259" key="1">
    <source>
        <dbReference type="Pfam" id="PF00117"/>
    </source>
</evidence>
<dbReference type="GO" id="GO:0005829">
    <property type="term" value="C:cytosol"/>
    <property type="evidence" value="ECO:0007669"/>
    <property type="project" value="TreeGrafter"/>
</dbReference>
<dbReference type="SUPFAM" id="SSF52317">
    <property type="entry name" value="Class I glutamine amidotransferase-like"/>
    <property type="match status" value="1"/>
</dbReference>
<dbReference type="PANTHER" id="PTHR42695:SF5">
    <property type="entry name" value="GLUTAMINE AMIDOTRANSFERASE YLR126C-RELATED"/>
    <property type="match status" value="1"/>
</dbReference>
<dbReference type="PROSITE" id="PS51273">
    <property type="entry name" value="GATASE_TYPE_1"/>
    <property type="match status" value="1"/>
</dbReference>
<protein>
    <submittedName>
        <fullName evidence="2">Unannotated protein</fullName>
    </submittedName>
</protein>
<dbReference type="Gene3D" id="3.40.50.880">
    <property type="match status" value="1"/>
</dbReference>
<organism evidence="2">
    <name type="scientific">freshwater metagenome</name>
    <dbReference type="NCBI Taxonomy" id="449393"/>
    <lineage>
        <taxon>unclassified sequences</taxon>
        <taxon>metagenomes</taxon>
        <taxon>ecological metagenomes</taxon>
    </lineage>
</organism>
<evidence type="ECO:0000313" key="2">
    <source>
        <dbReference type="EMBL" id="CAB4774551.1"/>
    </source>
</evidence>
<dbReference type="AlphaFoldDB" id="A0A6J6VPY8"/>
<dbReference type="InterPro" id="IPR029062">
    <property type="entry name" value="Class_I_gatase-like"/>
</dbReference>
<feature type="domain" description="Glutamine amidotransferase" evidence="1">
    <location>
        <begin position="39"/>
        <end position="176"/>
    </location>
</feature>
<sequence>MKTIAILSHSTVAHELVLIQVWADARGHGIKRYFREEEWNANDLLEADLIITMGSPNSVATGYTHQSAAKEIELLQQRLSREEAVFGICYGAQALAIALGGAVTRREQANTGYKNITLHDPAIDAGGWALWHEDMINPDSMKDHTQVEILATDAGAVIAFRAGNAWGVQFHPEVDGDGLGRMLSAIGIPEEKWGGEVATMNADNDAHRERAFALFDLVAASTDH</sequence>
<reference evidence="2" key="1">
    <citation type="submission" date="2020-05" db="EMBL/GenBank/DDBJ databases">
        <authorList>
            <person name="Chiriac C."/>
            <person name="Salcher M."/>
            <person name="Ghai R."/>
            <person name="Kavagutti S V."/>
        </authorList>
    </citation>
    <scope>NUCLEOTIDE SEQUENCE</scope>
</reference>
<accession>A0A6J6VPY8</accession>
<dbReference type="InterPro" id="IPR017926">
    <property type="entry name" value="GATASE"/>
</dbReference>
<dbReference type="InterPro" id="IPR044992">
    <property type="entry name" value="ChyE-like"/>
</dbReference>
<dbReference type="PANTHER" id="PTHR42695">
    <property type="entry name" value="GLUTAMINE AMIDOTRANSFERASE YLR126C-RELATED"/>
    <property type="match status" value="1"/>
</dbReference>
<dbReference type="Pfam" id="PF00117">
    <property type="entry name" value="GATase"/>
    <property type="match status" value="1"/>
</dbReference>
<gene>
    <name evidence="2" type="ORF">UFOPK2894_00783</name>
</gene>
<name>A0A6J6VPY8_9ZZZZ</name>
<proteinExistence type="predicted"/>
<dbReference type="EMBL" id="CAEZZQ010000040">
    <property type="protein sequence ID" value="CAB4774551.1"/>
    <property type="molecule type" value="Genomic_DNA"/>
</dbReference>